<name>I1DZG4_9GAMM</name>
<proteinExistence type="predicted"/>
<gene>
    <name evidence="1" type="ORF">RNAN_2445</name>
</gene>
<dbReference type="InterPro" id="IPR029032">
    <property type="entry name" value="AhpD-like"/>
</dbReference>
<reference evidence="1 2" key="1">
    <citation type="journal article" date="2012" name="J. Bacteriol.">
        <title>Genome Sequence of the Protease-Producing Bacterium Rheinheimera nanhaiensis E407-8T, Isolated from Deep-Sea Sediment of the South China Sea.</title>
        <authorList>
            <person name="Zhang X.-Y."/>
            <person name="Zhang Y.-J."/>
            <person name="Qin Q.-L."/>
            <person name="Xie B.-B."/>
            <person name="Chen X.-L."/>
            <person name="Zhou B.-C."/>
            <person name="Zhang Y.-Z."/>
        </authorList>
    </citation>
    <scope>NUCLEOTIDE SEQUENCE [LARGE SCALE GENOMIC DNA]</scope>
    <source>
        <strain evidence="1 2">E407-8</strain>
    </source>
</reference>
<dbReference type="Proteomes" id="UP000004374">
    <property type="component" value="Unassembled WGS sequence"/>
</dbReference>
<dbReference type="RefSeq" id="WP_008222039.1">
    <property type="nucleotide sequence ID" value="NZ_BAFK01000013.1"/>
</dbReference>
<comment type="caution">
    <text evidence="1">The sequence shown here is derived from an EMBL/GenBank/DDBJ whole genome shotgun (WGS) entry which is preliminary data.</text>
</comment>
<sequence>MLRFILNRMLLNLQKRYQYDVRYQQHILHTDLSAYIKFCGFQSMAAHQADVPPAALYAARIRAILAEDCGPCSQLVVDMALESGVPASLVQAIVERQLQLLPAQIALVMQFTEQVLTHQQQADALRQQICRLWGDKGLISLAFAISSYRVYPTLKYALGYGKSCSRIRLNDQSIAPKHAGGE</sequence>
<keyword evidence="2" id="KW-1185">Reference proteome</keyword>
<organism evidence="1 2">
    <name type="scientific">Rheinheimera nanhaiensis E407-8</name>
    <dbReference type="NCBI Taxonomy" id="562729"/>
    <lineage>
        <taxon>Bacteria</taxon>
        <taxon>Pseudomonadati</taxon>
        <taxon>Pseudomonadota</taxon>
        <taxon>Gammaproteobacteria</taxon>
        <taxon>Chromatiales</taxon>
        <taxon>Chromatiaceae</taxon>
        <taxon>Rheinheimera</taxon>
    </lineage>
</organism>
<dbReference type="SUPFAM" id="SSF69118">
    <property type="entry name" value="AhpD-like"/>
    <property type="match status" value="1"/>
</dbReference>
<protein>
    <submittedName>
        <fullName evidence="1">Uncharacterized protein</fullName>
    </submittedName>
</protein>
<dbReference type="EMBL" id="BAFK01000013">
    <property type="protein sequence ID" value="GAB59442.1"/>
    <property type="molecule type" value="Genomic_DNA"/>
</dbReference>
<dbReference type="AlphaFoldDB" id="I1DZG4"/>
<dbReference type="OrthoDB" id="287782at2"/>
<accession>I1DZG4</accession>
<dbReference type="Gene3D" id="1.20.1290.10">
    <property type="entry name" value="AhpD-like"/>
    <property type="match status" value="1"/>
</dbReference>
<dbReference type="STRING" id="562729.RNAN_2445"/>
<evidence type="ECO:0000313" key="2">
    <source>
        <dbReference type="Proteomes" id="UP000004374"/>
    </source>
</evidence>
<evidence type="ECO:0000313" key="1">
    <source>
        <dbReference type="EMBL" id="GAB59442.1"/>
    </source>
</evidence>